<keyword evidence="1 3" id="KW-0547">Nucleotide-binding</keyword>
<dbReference type="FunFam" id="1.10.510.10:FF:000571">
    <property type="entry name" value="Maternal embryonic leucine zipper kinase"/>
    <property type="match status" value="1"/>
</dbReference>
<dbReference type="InterPro" id="IPR011009">
    <property type="entry name" value="Kinase-like_dom_sf"/>
</dbReference>
<dbReference type="CDD" id="cd05117">
    <property type="entry name" value="STKc_CAMK"/>
    <property type="match status" value="1"/>
</dbReference>
<evidence type="ECO:0000313" key="8">
    <source>
        <dbReference type="EMBL" id="OSX78787.1"/>
    </source>
</evidence>
<comment type="similarity">
    <text evidence="4">Belongs to the protein kinase superfamily.</text>
</comment>
<evidence type="ECO:0000259" key="7">
    <source>
        <dbReference type="PROSITE" id="PS50011"/>
    </source>
</evidence>
<dbReference type="SMART" id="SM00233">
    <property type="entry name" value="PH"/>
    <property type="match status" value="1"/>
</dbReference>
<keyword evidence="4" id="KW-0808">Transferase</keyword>
<dbReference type="OrthoDB" id="40902at2759"/>
<evidence type="ECO:0000313" key="9">
    <source>
        <dbReference type="Proteomes" id="UP000218209"/>
    </source>
</evidence>
<dbReference type="AlphaFoldDB" id="A0A1X6PD39"/>
<dbReference type="Gene3D" id="1.10.510.10">
    <property type="entry name" value="Transferase(Phosphotransferase) domain 1"/>
    <property type="match status" value="1"/>
</dbReference>
<dbReference type="InterPro" id="IPR008271">
    <property type="entry name" value="Ser/Thr_kinase_AS"/>
</dbReference>
<dbReference type="PROSITE" id="PS50003">
    <property type="entry name" value="PH_DOMAIN"/>
    <property type="match status" value="1"/>
</dbReference>
<dbReference type="Gene3D" id="2.30.29.30">
    <property type="entry name" value="Pleckstrin-homology domain (PH domain)/Phosphotyrosine-binding domain (PTB)"/>
    <property type="match status" value="1"/>
</dbReference>
<keyword evidence="9" id="KW-1185">Reference proteome</keyword>
<proteinExistence type="inferred from homology"/>
<evidence type="ECO:0000256" key="4">
    <source>
        <dbReference type="RuleBase" id="RU000304"/>
    </source>
</evidence>
<dbReference type="InterPro" id="IPR000719">
    <property type="entry name" value="Prot_kinase_dom"/>
</dbReference>
<evidence type="ECO:0000256" key="1">
    <source>
        <dbReference type="ARBA" id="ARBA00022741"/>
    </source>
</evidence>
<feature type="binding site" evidence="3">
    <location>
        <position position="135"/>
    </location>
    <ligand>
        <name>ATP</name>
        <dbReference type="ChEBI" id="CHEBI:30616"/>
    </ligand>
</feature>
<dbReference type="SUPFAM" id="SSF56112">
    <property type="entry name" value="Protein kinase-like (PK-like)"/>
    <property type="match status" value="1"/>
</dbReference>
<feature type="compositionally biased region" description="Low complexity" evidence="5">
    <location>
        <begin position="437"/>
        <end position="453"/>
    </location>
</feature>
<keyword evidence="4" id="KW-0723">Serine/threonine-protein kinase</keyword>
<feature type="domain" description="Protein kinase" evidence="7">
    <location>
        <begin position="106"/>
        <end position="373"/>
    </location>
</feature>
<feature type="domain" description="PH" evidence="6">
    <location>
        <begin position="9"/>
        <end position="100"/>
    </location>
</feature>
<dbReference type="PROSITE" id="PS00107">
    <property type="entry name" value="PROTEIN_KINASE_ATP"/>
    <property type="match status" value="1"/>
</dbReference>
<dbReference type="EMBL" id="KV918804">
    <property type="protein sequence ID" value="OSX78787.1"/>
    <property type="molecule type" value="Genomic_DNA"/>
</dbReference>
<dbReference type="Pfam" id="PF00069">
    <property type="entry name" value="Pkinase"/>
    <property type="match status" value="1"/>
</dbReference>
<dbReference type="PANTHER" id="PTHR24347">
    <property type="entry name" value="SERINE/THREONINE-PROTEIN KINASE"/>
    <property type="match status" value="1"/>
</dbReference>
<evidence type="ECO:0000256" key="5">
    <source>
        <dbReference type="SAM" id="MobiDB-lite"/>
    </source>
</evidence>
<dbReference type="GO" id="GO:0005524">
    <property type="term" value="F:ATP binding"/>
    <property type="evidence" value="ECO:0007669"/>
    <property type="project" value="UniProtKB-UniRule"/>
</dbReference>
<evidence type="ECO:0000259" key="6">
    <source>
        <dbReference type="PROSITE" id="PS50003"/>
    </source>
</evidence>
<protein>
    <recommendedName>
        <fullName evidence="10">Protein kinase domain-containing protein</fullName>
    </recommendedName>
</protein>
<gene>
    <name evidence="8" type="ORF">BU14_0098s0013</name>
</gene>
<dbReference type="GO" id="GO:0004674">
    <property type="term" value="F:protein serine/threonine kinase activity"/>
    <property type="evidence" value="ECO:0007669"/>
    <property type="project" value="UniProtKB-KW"/>
</dbReference>
<dbReference type="PROSITE" id="PS00108">
    <property type="entry name" value="PROTEIN_KINASE_ST"/>
    <property type="match status" value="1"/>
</dbReference>
<reference evidence="8 9" key="1">
    <citation type="submission" date="2017-03" db="EMBL/GenBank/DDBJ databases">
        <title>WGS assembly of Porphyra umbilicalis.</title>
        <authorList>
            <person name="Brawley S.H."/>
            <person name="Blouin N.A."/>
            <person name="Ficko-Blean E."/>
            <person name="Wheeler G.L."/>
            <person name="Lohr M."/>
            <person name="Goodson H.V."/>
            <person name="Jenkins J.W."/>
            <person name="Blaby-Haas C.E."/>
            <person name="Helliwell K.E."/>
            <person name="Chan C."/>
            <person name="Marriage T."/>
            <person name="Bhattacharya D."/>
            <person name="Klein A.S."/>
            <person name="Badis Y."/>
            <person name="Brodie J."/>
            <person name="Cao Y."/>
            <person name="Collen J."/>
            <person name="Dittami S.M."/>
            <person name="Gachon C.M."/>
            <person name="Green B.R."/>
            <person name="Karpowicz S."/>
            <person name="Kim J.W."/>
            <person name="Kudahl U."/>
            <person name="Lin S."/>
            <person name="Michel G."/>
            <person name="Mittag M."/>
            <person name="Olson B.J."/>
            <person name="Pangilinan J."/>
            <person name="Peng Y."/>
            <person name="Qiu H."/>
            <person name="Shu S."/>
            <person name="Singer J.T."/>
            <person name="Smith A.G."/>
            <person name="Sprecher B.N."/>
            <person name="Wagner V."/>
            <person name="Wang W."/>
            <person name="Wang Z.-Y."/>
            <person name="Yan J."/>
            <person name="Yarish C."/>
            <person name="Zoeuner-Riek S."/>
            <person name="Zhuang Y."/>
            <person name="Zou Y."/>
            <person name="Lindquist E.A."/>
            <person name="Grimwood J."/>
            <person name="Barry K."/>
            <person name="Rokhsar D.S."/>
            <person name="Schmutz J."/>
            <person name="Stiller J.W."/>
            <person name="Grossman A.R."/>
            <person name="Prochnik S.E."/>
        </authorList>
    </citation>
    <scope>NUCLEOTIDE SEQUENCE [LARGE SCALE GENOMIC DNA]</scope>
    <source>
        <strain evidence="8">4086291</strain>
    </source>
</reference>
<dbReference type="SMART" id="SM00220">
    <property type="entry name" value="S_TKc"/>
    <property type="match status" value="1"/>
</dbReference>
<feature type="region of interest" description="Disordered" evidence="5">
    <location>
        <begin position="426"/>
        <end position="462"/>
    </location>
</feature>
<dbReference type="InterPro" id="IPR001849">
    <property type="entry name" value="PH_domain"/>
</dbReference>
<dbReference type="Proteomes" id="UP000218209">
    <property type="component" value="Unassembled WGS sequence"/>
</dbReference>
<evidence type="ECO:0008006" key="10">
    <source>
        <dbReference type="Google" id="ProtNLM"/>
    </source>
</evidence>
<dbReference type="PROSITE" id="PS50011">
    <property type="entry name" value="PROTEIN_KINASE_DOM"/>
    <property type="match status" value="1"/>
</dbReference>
<dbReference type="Pfam" id="PF00169">
    <property type="entry name" value="PH"/>
    <property type="match status" value="1"/>
</dbReference>
<sequence length="462" mass="51400">MATLRYGEKQSMEGWVRKEGKSIRFRKRRFLRFDGTMLSHYKKKEATTPTWEVDITECRVSVGNRSLELVLTLDGSSMSFFAVNGDEYTAWLTALKSAVSKPDDYYTFGKTLGKGSYGEVFLGCDKVTNEMVAIKVIKRNPSSKRQVKFIERESSILKAVDHEHIVKTLDIFDRPDSLVIVTEFLEGGELFSRIIDEKCFTEQKARDIMRQILLGVQYLHSLGIVHRDIKPENILCSGAEWPFDVKLTDFGLSNFIAEATGSVDTMVANENALLSHVGTSYYISPEVLGKKGYGPPVDLWACGVVLYIMCCGRFPFFGKTDAAYLRSLYNGAAMEGEGWSSVSGDCKAFIRQLLEMDPKLRLTASDALAAPWMTKKFHVPVAKNGNEDLIQRLTSQTGIASLTKRQMRDTQAAVLEMKASVRQAKAAALETAPSHESSVSLNSTDSSTPSISIDDVHNGKAR</sequence>
<evidence type="ECO:0000256" key="2">
    <source>
        <dbReference type="ARBA" id="ARBA00022840"/>
    </source>
</evidence>
<accession>A0A1X6PD39</accession>
<keyword evidence="2 3" id="KW-0067">ATP-binding</keyword>
<dbReference type="InterPro" id="IPR017441">
    <property type="entry name" value="Protein_kinase_ATP_BS"/>
</dbReference>
<dbReference type="InterPro" id="IPR011993">
    <property type="entry name" value="PH-like_dom_sf"/>
</dbReference>
<name>A0A1X6PD39_PORUM</name>
<evidence type="ECO:0000256" key="3">
    <source>
        <dbReference type="PROSITE-ProRule" id="PRU10141"/>
    </source>
</evidence>
<dbReference type="SUPFAM" id="SSF50729">
    <property type="entry name" value="PH domain-like"/>
    <property type="match status" value="1"/>
</dbReference>
<keyword evidence="4" id="KW-0418">Kinase</keyword>
<organism evidence="8 9">
    <name type="scientific">Porphyra umbilicalis</name>
    <name type="common">Purple laver</name>
    <name type="synonym">Red alga</name>
    <dbReference type="NCBI Taxonomy" id="2786"/>
    <lineage>
        <taxon>Eukaryota</taxon>
        <taxon>Rhodophyta</taxon>
        <taxon>Bangiophyceae</taxon>
        <taxon>Bangiales</taxon>
        <taxon>Bangiaceae</taxon>
        <taxon>Porphyra</taxon>
    </lineage>
</organism>